<dbReference type="OrthoDB" id="9780552at2"/>
<keyword evidence="8 13" id="KW-1133">Transmembrane helix</keyword>
<dbReference type="KEGG" id="tam:Theam_0473"/>
<dbReference type="HOGENOM" id="CLU_016535_3_1_0"/>
<evidence type="ECO:0000256" key="8">
    <source>
        <dbReference type="ARBA" id="ARBA00022989"/>
    </source>
</evidence>
<dbReference type="CDD" id="cd20070">
    <property type="entry name" value="5TM_YidC_Alb3"/>
    <property type="match status" value="1"/>
</dbReference>
<dbReference type="GO" id="GO:0051205">
    <property type="term" value="P:protein insertion into membrane"/>
    <property type="evidence" value="ECO:0007669"/>
    <property type="project" value="TreeGrafter"/>
</dbReference>
<evidence type="ECO:0000256" key="9">
    <source>
        <dbReference type="ARBA" id="ARBA00023136"/>
    </source>
</evidence>
<evidence type="ECO:0000256" key="11">
    <source>
        <dbReference type="ARBA" id="ARBA00033245"/>
    </source>
</evidence>
<dbReference type="AlphaFoldDB" id="E8T5A7"/>
<feature type="transmembrane region" description="Helical" evidence="13">
    <location>
        <begin position="446"/>
        <end position="469"/>
    </location>
</feature>
<evidence type="ECO:0000256" key="13">
    <source>
        <dbReference type="HAMAP-Rule" id="MF_01810"/>
    </source>
</evidence>
<evidence type="ECO:0000313" key="17">
    <source>
        <dbReference type="Proteomes" id="UP000006362"/>
    </source>
</evidence>
<evidence type="ECO:0000256" key="1">
    <source>
        <dbReference type="ARBA" id="ARBA00004429"/>
    </source>
</evidence>
<dbReference type="InterPro" id="IPR001708">
    <property type="entry name" value="YidC/ALB3/OXA1/COX18"/>
</dbReference>
<dbReference type="PRINTS" id="PR00701">
    <property type="entry name" value="60KDINNERMP"/>
</dbReference>
<evidence type="ECO:0000256" key="6">
    <source>
        <dbReference type="ARBA" id="ARBA00022692"/>
    </source>
</evidence>
<evidence type="ECO:0000256" key="7">
    <source>
        <dbReference type="ARBA" id="ARBA00022927"/>
    </source>
</evidence>
<dbReference type="InterPro" id="IPR038221">
    <property type="entry name" value="YidC_periplasmic_sf"/>
</dbReference>
<comment type="subcellular location">
    <subcellularLocation>
        <location evidence="1 13">Cell inner membrane</location>
        <topology evidence="1 13">Multi-pass membrane protein</topology>
    </subcellularLocation>
</comment>
<reference evidence="16" key="1">
    <citation type="submission" date="2011-01" db="EMBL/GenBank/DDBJ databases">
        <title>Complete sequence of chromosome of Thermovibrio ammonificans HB-1.</title>
        <authorList>
            <consortium name="US DOE Joint Genome Institute"/>
            <person name="Lucas S."/>
            <person name="Copeland A."/>
            <person name="Lapidus A."/>
            <person name="Cheng J.-F."/>
            <person name="Goodwin L."/>
            <person name="Pitluck S."/>
            <person name="Davenport K."/>
            <person name="Detter J.C."/>
            <person name="Han C."/>
            <person name="Tapia R."/>
            <person name="Land M."/>
            <person name="Hauser L."/>
            <person name="Kyrpides N."/>
            <person name="Ivanova N."/>
            <person name="Ovchinnikova G."/>
            <person name="Vetriani C."/>
            <person name="Woyke T."/>
        </authorList>
    </citation>
    <scope>NUCLEOTIDE SEQUENCE [LARGE SCALE GENOMIC DNA]</scope>
    <source>
        <strain evidence="16">HB-1</strain>
    </source>
</reference>
<keyword evidence="9 13" id="KW-0472">Membrane</keyword>
<dbReference type="InterPro" id="IPR019998">
    <property type="entry name" value="Membr_insert_YidC"/>
</dbReference>
<keyword evidence="10 13" id="KW-0143">Chaperone</keyword>
<evidence type="ECO:0000256" key="2">
    <source>
        <dbReference type="ARBA" id="ARBA00010527"/>
    </source>
</evidence>
<keyword evidence="4 13" id="KW-0813">Transport</keyword>
<dbReference type="GO" id="GO:0032977">
    <property type="term" value="F:membrane insertase activity"/>
    <property type="evidence" value="ECO:0007669"/>
    <property type="project" value="InterPro"/>
</dbReference>
<evidence type="ECO:0000313" key="16">
    <source>
        <dbReference type="EMBL" id="ADU96445.1"/>
    </source>
</evidence>
<name>E8T5A7_THEA1</name>
<keyword evidence="7 13" id="KW-0653">Protein transport</keyword>
<dbReference type="RefSeq" id="WP_013537231.1">
    <property type="nucleotide sequence ID" value="NC_014926.1"/>
</dbReference>
<dbReference type="CDD" id="cd19961">
    <property type="entry name" value="EcYidC-like_peri"/>
    <property type="match status" value="1"/>
</dbReference>
<comment type="subunit">
    <text evidence="13">Interacts with the Sec translocase complex via SecD. Specifically interacts with transmembrane segments of nascent integral membrane proteins during membrane integration.</text>
</comment>
<dbReference type="PANTHER" id="PTHR12428">
    <property type="entry name" value="OXA1"/>
    <property type="match status" value="1"/>
</dbReference>
<evidence type="ECO:0000259" key="15">
    <source>
        <dbReference type="Pfam" id="PF14849"/>
    </source>
</evidence>
<dbReference type="NCBIfam" id="TIGR03593">
    <property type="entry name" value="yidC_nterm"/>
    <property type="match status" value="1"/>
</dbReference>
<feature type="domain" description="Membrane insertase YidC N-terminal" evidence="15">
    <location>
        <begin position="60"/>
        <end position="296"/>
    </location>
</feature>
<comment type="similarity">
    <text evidence="2 13">Belongs to the OXA1/ALB3/YidC family. Type 1 subfamily.</text>
</comment>
<evidence type="ECO:0000259" key="14">
    <source>
        <dbReference type="Pfam" id="PF02096"/>
    </source>
</evidence>
<feature type="transmembrane region" description="Helical" evidence="13">
    <location>
        <begin position="6"/>
        <end position="27"/>
    </location>
</feature>
<evidence type="ECO:0000256" key="4">
    <source>
        <dbReference type="ARBA" id="ARBA00022448"/>
    </source>
</evidence>
<comment type="function">
    <text evidence="13">Required for the insertion and/or proper folding and/or complex formation of integral membrane proteins into the membrane. Involved in integration of membrane proteins that insert both dependently and independently of the Sec translocase complex, as well as at least some lipoproteins. Aids folding of multispanning membrane proteins.</text>
</comment>
<dbReference type="InterPro" id="IPR028053">
    <property type="entry name" value="Membr_insert_YidC_N"/>
</dbReference>
<dbReference type="InterPro" id="IPR047196">
    <property type="entry name" value="YidC_ALB_C"/>
</dbReference>
<accession>E8T5A7</accession>
<feature type="transmembrane region" description="Helical" evidence="13">
    <location>
        <begin position="418"/>
        <end position="434"/>
    </location>
</feature>
<sequence>MEEGKFGTLIQSLILALLIVIGFQFFFHRGEEKKELQKPTSAKTYSLQDVPSSKRLGELVTVETPLYTAQFSTVNGKLVKLTVKKYNAQLVSPISKELGVYPLTTVAANPELSKVLVDLNTTPSAKELKVTKAPAKLTFTGKLPDGRVFKKVFTFYPNSYRIDFKAQLKGARLQTIVGPDIKVNEAHTSRMGHIGPVIETQEKVIRLKPEEIKGFMSFNNVLWAGEEDKYFLMAVKDTDFTATVEKVGPKDTLVRNFVGSGIFYGGPKELHQLEPLGMDSAIDFGIFGFLAKPLLKFFLFLHKFVPNWGLDIILFVLIIKILLHPLAHKSYVSMKKMQELAPKLEELKKRYGNDPQKLQEETMKLYQEMGVNPASGCLPMLLQIPIFFALYEIFLNAVELKGASFLWIPDLSQPDHTYILPVLMGLSMIVQQLLTPTTNKQQQKIFILMAVIFTVMFATFPAGLVLYWFTNNVITAIQNFIILKILEKKG</sequence>
<evidence type="ECO:0000256" key="3">
    <source>
        <dbReference type="ARBA" id="ARBA00015325"/>
    </source>
</evidence>
<dbReference type="eggNOG" id="COG0706">
    <property type="taxonomic scope" value="Bacteria"/>
</dbReference>
<dbReference type="Gene3D" id="2.70.98.90">
    <property type="match status" value="1"/>
</dbReference>
<dbReference type="Proteomes" id="UP000006362">
    <property type="component" value="Chromosome"/>
</dbReference>
<keyword evidence="5 13" id="KW-1003">Cell membrane</keyword>
<feature type="domain" description="Membrane insertase YidC/Oxa/ALB C-terminal" evidence="14">
    <location>
        <begin position="308"/>
        <end position="483"/>
    </location>
</feature>
<keyword evidence="13" id="KW-0997">Cell inner membrane</keyword>
<keyword evidence="6 13" id="KW-0812">Transmembrane</keyword>
<dbReference type="EMBL" id="CP002444">
    <property type="protein sequence ID" value="ADU96445.1"/>
    <property type="molecule type" value="Genomic_DNA"/>
</dbReference>
<proteinExistence type="inferred from homology"/>
<gene>
    <name evidence="13" type="primary">yidC</name>
    <name evidence="16" type="ordered locus">Theam_0473</name>
</gene>
<dbReference type="Pfam" id="PF02096">
    <property type="entry name" value="60KD_IMP"/>
    <property type="match status" value="1"/>
</dbReference>
<dbReference type="Pfam" id="PF14849">
    <property type="entry name" value="YidC_periplas"/>
    <property type="match status" value="1"/>
</dbReference>
<dbReference type="PRINTS" id="PR01900">
    <property type="entry name" value="YIDCPROTEIN"/>
</dbReference>
<dbReference type="PANTHER" id="PTHR12428:SF65">
    <property type="entry name" value="CYTOCHROME C OXIDASE ASSEMBLY PROTEIN COX18, MITOCHONDRIAL"/>
    <property type="match status" value="1"/>
</dbReference>
<dbReference type="GO" id="GO:0005886">
    <property type="term" value="C:plasma membrane"/>
    <property type="evidence" value="ECO:0007669"/>
    <property type="project" value="UniProtKB-SubCell"/>
</dbReference>
<evidence type="ECO:0000256" key="10">
    <source>
        <dbReference type="ARBA" id="ARBA00023186"/>
    </source>
</evidence>
<dbReference type="NCBIfam" id="TIGR03592">
    <property type="entry name" value="yidC_oxa1_cterm"/>
    <property type="match status" value="1"/>
</dbReference>
<organism evidence="16 17">
    <name type="scientific">Thermovibrio ammonificans (strain DSM 15698 / JCM 12110 / HB-1)</name>
    <dbReference type="NCBI Taxonomy" id="648996"/>
    <lineage>
        <taxon>Bacteria</taxon>
        <taxon>Pseudomonadati</taxon>
        <taxon>Aquificota</taxon>
        <taxon>Aquificia</taxon>
        <taxon>Desulfurobacteriales</taxon>
        <taxon>Desulfurobacteriaceae</taxon>
        <taxon>Thermovibrio</taxon>
    </lineage>
</organism>
<evidence type="ECO:0000256" key="12">
    <source>
        <dbReference type="ARBA" id="ARBA00033342"/>
    </source>
</evidence>
<feature type="transmembrane region" description="Helical" evidence="13">
    <location>
        <begin position="308"/>
        <end position="327"/>
    </location>
</feature>
<evidence type="ECO:0000256" key="5">
    <source>
        <dbReference type="ARBA" id="ARBA00022475"/>
    </source>
</evidence>
<dbReference type="STRING" id="648996.Theam_0473"/>
<protein>
    <recommendedName>
        <fullName evidence="3 13">Membrane protein insertase YidC</fullName>
    </recommendedName>
    <alternativeName>
        <fullName evidence="12 13">Foldase YidC</fullName>
    </alternativeName>
    <alternativeName>
        <fullName evidence="11 13">Membrane integrase YidC</fullName>
    </alternativeName>
    <alternativeName>
        <fullName evidence="13">Membrane protein YidC</fullName>
    </alternativeName>
</protein>
<feature type="transmembrane region" description="Helical" evidence="13">
    <location>
        <begin position="377"/>
        <end position="398"/>
    </location>
</feature>
<dbReference type="InterPro" id="IPR028055">
    <property type="entry name" value="YidC/Oxa/ALB_C"/>
</dbReference>
<dbReference type="HAMAP" id="MF_01810">
    <property type="entry name" value="YidC_type1"/>
    <property type="match status" value="1"/>
</dbReference>
<dbReference type="GO" id="GO:0015031">
    <property type="term" value="P:protein transport"/>
    <property type="evidence" value="ECO:0007669"/>
    <property type="project" value="UniProtKB-KW"/>
</dbReference>
<keyword evidence="17" id="KW-1185">Reference proteome</keyword>